<dbReference type="InterPro" id="IPR008421">
    <property type="entry name" value="Borrelia_lipoprotein_PFam54/60"/>
</dbReference>
<reference evidence="2 3" key="1">
    <citation type="journal article" date="2012" name="J. Bacteriol.">
        <title>Whole-Genome Sequences of Borrelia bissettii, Borrelia valaisiana, and Borrelia spielmanii.</title>
        <authorList>
            <person name="Schutzer S.E."/>
            <person name="Fraser-Liggett C.M."/>
            <person name="Qiu W.G."/>
            <person name="Kraiczy P."/>
            <person name="Mongodin E.F."/>
            <person name="Dunn J.J."/>
            <person name="Luft B.J."/>
            <person name="Casjens S.R."/>
        </authorList>
    </citation>
    <scope>NUCLEOTIDE SEQUENCE [LARGE SCALE GENOMIC DNA]</scope>
    <source>
        <strain evidence="2 3">A14S</strain>
        <plasmid evidence="2 3">A14S_lp17</plasmid>
    </source>
</reference>
<evidence type="ECO:0000313" key="2">
    <source>
        <dbReference type="EMBL" id="ACN53276.1"/>
    </source>
</evidence>
<sequence length="249" mass="28937">MFVFLFLIACNPDFNTNQQDIKSHSSKKRLKSNKQKLKPKKEVTQNQRMKKTLLDDLKNLIETASADREKYVKKLEEEPANQYGILVFKELFWPTSPNEDIADNTERSKKYRKYVYCTLNAIDTNKLKELSEIILLSAQTGALFNIFKELGNTIDDVIVGLYSKKDTLNKLEILDLENLKNSFEKLLSTKTIVSEMLSQLLLDYQNDKNLIKRDNTNLKFHVHTLLKQIVKKSEETEKPKSEIISICDL</sequence>
<keyword evidence="2" id="KW-0449">Lipoprotein</keyword>
<dbReference type="HOGENOM" id="CLU_092315_0_0_12"/>
<accession>C0RBZ0</accession>
<dbReference type="Pfam" id="PF05714">
    <property type="entry name" value="PFam54_60"/>
    <property type="match status" value="1"/>
</dbReference>
<proteinExistence type="predicted"/>
<dbReference type="Proteomes" id="UP000003481">
    <property type="component" value="Plasmid A14S_lp17"/>
</dbReference>
<dbReference type="AlphaFoldDB" id="C0RBZ0"/>
<keyword evidence="2" id="KW-0614">Plasmid</keyword>
<dbReference type="EMBL" id="CP001468">
    <property type="protein sequence ID" value="ACN53276.1"/>
    <property type="molecule type" value="Genomic_DNA"/>
</dbReference>
<evidence type="ECO:0000256" key="1">
    <source>
        <dbReference type="SAM" id="MobiDB-lite"/>
    </source>
</evidence>
<name>C0RBZ0_9SPIR</name>
<dbReference type="Gene3D" id="1.10.3160.10">
    <property type="entry name" value="Bbcrasp-1"/>
    <property type="match status" value="1"/>
</dbReference>
<gene>
    <name evidence="2" type="ORF">BSPA14S_D0011</name>
</gene>
<organism evidence="2 3">
    <name type="scientific">Borreliella spielmanii A14S</name>
    <dbReference type="NCBI Taxonomy" id="498742"/>
    <lineage>
        <taxon>Bacteria</taxon>
        <taxon>Pseudomonadati</taxon>
        <taxon>Spirochaetota</taxon>
        <taxon>Spirochaetia</taxon>
        <taxon>Spirochaetales</taxon>
        <taxon>Borreliaceae</taxon>
        <taxon>Borreliella</taxon>
    </lineage>
</organism>
<protein>
    <submittedName>
        <fullName evidence="2">Borrelia burgdorferi virulent strain associated lipoprotein</fullName>
    </submittedName>
</protein>
<evidence type="ECO:0000313" key="3">
    <source>
        <dbReference type="Proteomes" id="UP000003481"/>
    </source>
</evidence>
<feature type="compositionally biased region" description="Basic residues" evidence="1">
    <location>
        <begin position="24"/>
        <end position="39"/>
    </location>
</feature>
<feature type="region of interest" description="Disordered" evidence="1">
    <location>
        <begin position="19"/>
        <end position="45"/>
    </location>
</feature>
<geneLocation type="plasmid" evidence="2 3">
    <name>A14S_lp17</name>
</geneLocation>